<sequence>MTPPMYRRLRDHFQDAGLTAGLTIQTLMWNDTGKLSEAFIVFRSGGGSDVQHDRGGDFFVMVDVIGAKGMGKNDEVDATANRIAEFISGQEGADSCVGAMRLLGGLPPPVTSTEGRLIYRLMVCCTYGE</sequence>
<evidence type="ECO:0000313" key="2">
    <source>
        <dbReference type="Proteomes" id="UP000028721"/>
    </source>
</evidence>
<protein>
    <submittedName>
        <fullName evidence="1">Uncharacterized protein</fullName>
    </submittedName>
</protein>
<evidence type="ECO:0000313" key="1">
    <source>
        <dbReference type="EMBL" id="KFB88957.1"/>
    </source>
</evidence>
<dbReference type="InterPro" id="IPR056950">
    <property type="entry name" value="Phage_tail_terminator_3"/>
</dbReference>
<dbReference type="EMBL" id="JGVP01000009">
    <property type="protein sequence ID" value="KFB88957.1"/>
    <property type="molecule type" value="Genomic_DNA"/>
</dbReference>
<organism evidence="1 2">
    <name type="scientific">Serratia grimesii</name>
    <dbReference type="NCBI Taxonomy" id="82995"/>
    <lineage>
        <taxon>Bacteria</taxon>
        <taxon>Pseudomonadati</taxon>
        <taxon>Pseudomonadota</taxon>
        <taxon>Gammaproteobacteria</taxon>
        <taxon>Enterobacterales</taxon>
        <taxon>Yersiniaceae</taxon>
        <taxon>Serratia</taxon>
    </lineage>
</organism>
<reference evidence="1 2" key="1">
    <citation type="submission" date="2014-03" db="EMBL/GenBank/DDBJ databases">
        <title>Draft genome sequence of the Serratia grimesii strain a2.</title>
        <authorList>
            <person name="Toymentseva A."/>
            <person name="Kazakov S."/>
            <person name="Giliazeva A."/>
            <person name="Ismagilova R."/>
            <person name="Shah R."/>
            <person name="Sharipova M."/>
            <person name="Khaitlina S."/>
            <person name="Mardanova A."/>
        </authorList>
    </citation>
    <scope>NUCLEOTIDE SEQUENCE [LARGE SCALE GENOMIC DNA]</scope>
    <source>
        <strain evidence="1 2">A2</strain>
    </source>
</reference>
<accession>A0ABR4UA94</accession>
<dbReference type="Pfam" id="PF23842">
    <property type="entry name" value="Phage_tail_terminator_3"/>
    <property type="match status" value="1"/>
</dbReference>
<name>A0ABR4UA94_9GAMM</name>
<dbReference type="Proteomes" id="UP000028721">
    <property type="component" value="Unassembled WGS sequence"/>
</dbReference>
<comment type="caution">
    <text evidence="1">The sequence shown here is derived from an EMBL/GenBank/DDBJ whole genome shotgun (WGS) entry which is preliminary data.</text>
</comment>
<proteinExistence type="predicted"/>
<keyword evidence="2" id="KW-1185">Reference proteome</keyword>
<gene>
    <name evidence="1" type="ORF">CR62_24340</name>
</gene>